<dbReference type="EMBL" id="CAUYUE010000005">
    <property type="protein sequence ID" value="CAK0774312.1"/>
    <property type="molecule type" value="Genomic_DNA"/>
</dbReference>
<comment type="catalytic activity">
    <reaction evidence="1">
        <text>a uridine in RNA = a pseudouridine in RNA</text>
        <dbReference type="Rhea" id="RHEA:48348"/>
        <dbReference type="Rhea" id="RHEA-COMP:12068"/>
        <dbReference type="Rhea" id="RHEA-COMP:12069"/>
        <dbReference type="ChEBI" id="CHEBI:65314"/>
        <dbReference type="ChEBI" id="CHEBI:65315"/>
    </reaction>
</comment>
<comment type="caution">
    <text evidence="4">The sequence shown here is derived from an EMBL/GenBank/DDBJ whole genome shotgun (WGS) entry which is preliminary data.</text>
</comment>
<feature type="domain" description="Pseudouridine synthase RsuA/RluA-like" evidence="3">
    <location>
        <begin position="159"/>
        <end position="406"/>
    </location>
</feature>
<protein>
    <recommendedName>
        <fullName evidence="3">Pseudouridine synthase RsuA/RluA-like domain-containing protein</fullName>
    </recommendedName>
</protein>
<dbReference type="Proteomes" id="UP001314263">
    <property type="component" value="Unassembled WGS sequence"/>
</dbReference>
<dbReference type="AlphaFoldDB" id="A0AAV1I2A5"/>
<dbReference type="SUPFAM" id="SSF55120">
    <property type="entry name" value="Pseudouridine synthase"/>
    <property type="match status" value="2"/>
</dbReference>
<organism evidence="4 5">
    <name type="scientific">Coccomyxa viridis</name>
    <dbReference type="NCBI Taxonomy" id="1274662"/>
    <lineage>
        <taxon>Eukaryota</taxon>
        <taxon>Viridiplantae</taxon>
        <taxon>Chlorophyta</taxon>
        <taxon>core chlorophytes</taxon>
        <taxon>Trebouxiophyceae</taxon>
        <taxon>Trebouxiophyceae incertae sedis</taxon>
        <taxon>Coccomyxaceae</taxon>
        <taxon>Coccomyxa</taxon>
    </lineage>
</organism>
<evidence type="ECO:0000256" key="2">
    <source>
        <dbReference type="SAM" id="MobiDB-lite"/>
    </source>
</evidence>
<dbReference type="GO" id="GO:0009982">
    <property type="term" value="F:pseudouridine synthase activity"/>
    <property type="evidence" value="ECO:0007669"/>
    <property type="project" value="InterPro"/>
</dbReference>
<dbReference type="InterPro" id="IPR050188">
    <property type="entry name" value="RluA_PseudoU_synthase"/>
</dbReference>
<dbReference type="GO" id="GO:0003723">
    <property type="term" value="F:RNA binding"/>
    <property type="evidence" value="ECO:0007669"/>
    <property type="project" value="InterPro"/>
</dbReference>
<sequence>MLPAASLHSRTRTVSQRGHACNSYLCASCANRKTALLWRLQKAGRRDRGHLSVFACGGQGGVQILRAAAPNDGTLGQLLSELSGLPTGQIQALSDLGAVYYRDFNCPPKWRRAKTLGEGALDTHIAKGQWIRIHPHPRRYPAASTTDWASRVLHLDDEFCVVNKPAGIPVQSHESNSAETVPRCMESALGIEHLWMLHRLDWCTTGVLVLARTQAASRRFTADMTAHRIQKQYKALTHLPIKAGSRLEHYMYNGPFGSSLEVMAGKGLRARGPRLLSTSELPGWKHCSLRVTACEEVSSHRQGAAGEQWLTSLLEHDMQLSMRAGRDAHDASSSGHTAQQGPAVQAQTQNGASGTSVAAQELAPHDSARTIGNSGTSARHPSCVYECTIDLSSGGRTHQIRAQLSANGLPLLGDAMYAPIAGLTVAGGIADEQLLRRVDECLQVEGQIGLHAHQMTWDGRSFTAPPPWA</sequence>
<dbReference type="PANTHER" id="PTHR21600">
    <property type="entry name" value="MITOCHONDRIAL RNA PSEUDOURIDINE SYNTHASE"/>
    <property type="match status" value="1"/>
</dbReference>
<name>A0AAV1I2A5_9CHLO</name>
<evidence type="ECO:0000256" key="1">
    <source>
        <dbReference type="ARBA" id="ARBA00000073"/>
    </source>
</evidence>
<evidence type="ECO:0000313" key="4">
    <source>
        <dbReference type="EMBL" id="CAK0774312.1"/>
    </source>
</evidence>
<evidence type="ECO:0000259" key="3">
    <source>
        <dbReference type="Pfam" id="PF00849"/>
    </source>
</evidence>
<dbReference type="PROSITE" id="PS01129">
    <property type="entry name" value="PSI_RLU"/>
    <property type="match status" value="1"/>
</dbReference>
<feature type="compositionally biased region" description="Polar residues" evidence="2">
    <location>
        <begin position="331"/>
        <end position="357"/>
    </location>
</feature>
<evidence type="ECO:0000313" key="5">
    <source>
        <dbReference type="Proteomes" id="UP001314263"/>
    </source>
</evidence>
<dbReference type="PANTHER" id="PTHR21600:SF52">
    <property type="entry name" value="PSEUDOURIDINE SYNTHASE RSUA_RLUA-LIKE DOMAIN-CONTAINING PROTEIN"/>
    <property type="match status" value="1"/>
</dbReference>
<dbReference type="InterPro" id="IPR006145">
    <property type="entry name" value="PsdUridine_synth_RsuA/RluA"/>
</dbReference>
<gene>
    <name evidence="4" type="ORF">CVIRNUC_004156</name>
</gene>
<accession>A0AAV1I2A5</accession>
<dbReference type="InterPro" id="IPR006224">
    <property type="entry name" value="PsdUridine_synth_RluA-like_CS"/>
</dbReference>
<dbReference type="Gene3D" id="3.30.2350.10">
    <property type="entry name" value="Pseudouridine synthase"/>
    <property type="match status" value="1"/>
</dbReference>
<keyword evidence="5" id="KW-1185">Reference proteome</keyword>
<dbReference type="Pfam" id="PF00849">
    <property type="entry name" value="PseudoU_synth_2"/>
    <property type="match status" value="1"/>
</dbReference>
<dbReference type="InterPro" id="IPR020103">
    <property type="entry name" value="PsdUridine_synth_cat_dom_sf"/>
</dbReference>
<feature type="region of interest" description="Disordered" evidence="2">
    <location>
        <begin position="324"/>
        <end position="357"/>
    </location>
</feature>
<dbReference type="GO" id="GO:0000455">
    <property type="term" value="P:enzyme-directed rRNA pseudouridine synthesis"/>
    <property type="evidence" value="ECO:0007669"/>
    <property type="project" value="TreeGrafter"/>
</dbReference>
<proteinExistence type="predicted"/>
<reference evidence="4 5" key="1">
    <citation type="submission" date="2023-10" db="EMBL/GenBank/DDBJ databases">
        <authorList>
            <person name="Maclean D."/>
            <person name="Macfadyen A."/>
        </authorList>
    </citation>
    <scope>NUCLEOTIDE SEQUENCE [LARGE SCALE GENOMIC DNA]</scope>
</reference>